<name>A0A512DGD5_9CELL</name>
<accession>A0A512DGD5</accession>
<keyword evidence="4 9" id="KW-0812">Transmembrane</keyword>
<dbReference type="GO" id="GO:0051301">
    <property type="term" value="P:cell division"/>
    <property type="evidence" value="ECO:0007669"/>
    <property type="project" value="UniProtKB-KW"/>
</dbReference>
<dbReference type="EMBL" id="BJYY01000021">
    <property type="protein sequence ID" value="GEO35548.1"/>
    <property type="molecule type" value="Genomic_DNA"/>
</dbReference>
<comment type="caution">
    <text evidence="11">The sequence shown here is derived from an EMBL/GenBank/DDBJ whole genome shotgun (WGS) entry which is preliminary data.</text>
</comment>
<keyword evidence="2" id="KW-1003">Cell membrane</keyword>
<organism evidence="11 12">
    <name type="scientific">Cellulomonas aerilata</name>
    <dbReference type="NCBI Taxonomy" id="515326"/>
    <lineage>
        <taxon>Bacteria</taxon>
        <taxon>Bacillati</taxon>
        <taxon>Actinomycetota</taxon>
        <taxon>Actinomycetes</taxon>
        <taxon>Micrococcales</taxon>
        <taxon>Cellulomonadaceae</taxon>
        <taxon>Cellulomonas</taxon>
    </lineage>
</organism>
<dbReference type="InterPro" id="IPR034746">
    <property type="entry name" value="POTRA"/>
</dbReference>
<evidence type="ECO:0000256" key="2">
    <source>
        <dbReference type="ARBA" id="ARBA00022475"/>
    </source>
</evidence>
<dbReference type="Gene3D" id="3.10.20.310">
    <property type="entry name" value="membrane protein fhac"/>
    <property type="match status" value="1"/>
</dbReference>
<keyword evidence="7" id="KW-0131">Cell cycle</keyword>
<comment type="subcellular location">
    <subcellularLocation>
        <location evidence="1">Membrane</location>
    </subcellularLocation>
</comment>
<protein>
    <recommendedName>
        <fullName evidence="10">POTRA domain-containing protein</fullName>
    </recommendedName>
</protein>
<evidence type="ECO:0000256" key="9">
    <source>
        <dbReference type="SAM" id="Phobius"/>
    </source>
</evidence>
<evidence type="ECO:0000256" key="3">
    <source>
        <dbReference type="ARBA" id="ARBA00022618"/>
    </source>
</evidence>
<dbReference type="InterPro" id="IPR050487">
    <property type="entry name" value="FtsQ_DivIB"/>
</dbReference>
<reference evidence="11 12" key="1">
    <citation type="submission" date="2019-07" db="EMBL/GenBank/DDBJ databases">
        <title>Whole genome shotgun sequence of Cellulomonas aerilata NBRC 106308.</title>
        <authorList>
            <person name="Hosoyama A."/>
            <person name="Uohara A."/>
            <person name="Ohji S."/>
            <person name="Ichikawa N."/>
        </authorList>
    </citation>
    <scope>NUCLEOTIDE SEQUENCE [LARGE SCALE GENOMIC DNA]</scope>
    <source>
        <strain evidence="11 12">NBRC 106308</strain>
    </source>
</reference>
<keyword evidence="5 9" id="KW-1133">Transmembrane helix</keyword>
<dbReference type="PROSITE" id="PS51779">
    <property type="entry name" value="POTRA"/>
    <property type="match status" value="1"/>
</dbReference>
<keyword evidence="3" id="KW-0132">Cell division</keyword>
<evidence type="ECO:0000313" key="12">
    <source>
        <dbReference type="Proteomes" id="UP000321181"/>
    </source>
</evidence>
<feature type="compositionally biased region" description="Pro residues" evidence="8">
    <location>
        <begin position="19"/>
        <end position="41"/>
    </location>
</feature>
<feature type="compositionally biased region" description="Pro residues" evidence="8">
    <location>
        <begin position="1"/>
        <end position="10"/>
    </location>
</feature>
<dbReference type="Pfam" id="PF08478">
    <property type="entry name" value="POTRA_1"/>
    <property type="match status" value="1"/>
</dbReference>
<evidence type="ECO:0000256" key="8">
    <source>
        <dbReference type="SAM" id="MobiDB-lite"/>
    </source>
</evidence>
<dbReference type="Pfam" id="PF03799">
    <property type="entry name" value="FtsQ_DivIB_C"/>
    <property type="match status" value="1"/>
</dbReference>
<evidence type="ECO:0000256" key="6">
    <source>
        <dbReference type="ARBA" id="ARBA00023136"/>
    </source>
</evidence>
<feature type="domain" description="POTRA" evidence="10">
    <location>
        <begin position="157"/>
        <end position="226"/>
    </location>
</feature>
<proteinExistence type="predicted"/>
<evidence type="ECO:0000313" key="11">
    <source>
        <dbReference type="EMBL" id="GEO35548.1"/>
    </source>
</evidence>
<keyword evidence="12" id="KW-1185">Reference proteome</keyword>
<dbReference type="PANTHER" id="PTHR37820:SF1">
    <property type="entry name" value="CELL DIVISION PROTEIN FTSQ"/>
    <property type="match status" value="1"/>
</dbReference>
<dbReference type="InterPro" id="IPR005548">
    <property type="entry name" value="Cell_div_FtsQ/DivIB_C"/>
</dbReference>
<evidence type="ECO:0000256" key="1">
    <source>
        <dbReference type="ARBA" id="ARBA00004370"/>
    </source>
</evidence>
<feature type="transmembrane region" description="Helical" evidence="9">
    <location>
        <begin position="132"/>
        <end position="155"/>
    </location>
</feature>
<evidence type="ECO:0000256" key="7">
    <source>
        <dbReference type="ARBA" id="ARBA00023306"/>
    </source>
</evidence>
<dbReference type="PANTHER" id="PTHR37820">
    <property type="entry name" value="CELL DIVISION PROTEIN DIVIB"/>
    <property type="match status" value="1"/>
</dbReference>
<evidence type="ECO:0000256" key="5">
    <source>
        <dbReference type="ARBA" id="ARBA00022989"/>
    </source>
</evidence>
<dbReference type="InterPro" id="IPR013685">
    <property type="entry name" value="POTRA_FtsQ_type"/>
</dbReference>
<dbReference type="AlphaFoldDB" id="A0A512DGD5"/>
<dbReference type="Proteomes" id="UP000321181">
    <property type="component" value="Unassembled WGS sequence"/>
</dbReference>
<gene>
    <name evidence="11" type="ORF">CAE01nite_32730</name>
</gene>
<keyword evidence="6 9" id="KW-0472">Membrane</keyword>
<feature type="region of interest" description="Disordered" evidence="8">
    <location>
        <begin position="1"/>
        <end position="86"/>
    </location>
</feature>
<dbReference type="GO" id="GO:0005886">
    <property type="term" value="C:plasma membrane"/>
    <property type="evidence" value="ECO:0007669"/>
    <property type="project" value="TreeGrafter"/>
</dbReference>
<evidence type="ECO:0000256" key="4">
    <source>
        <dbReference type="ARBA" id="ARBA00022692"/>
    </source>
</evidence>
<evidence type="ECO:0000259" key="10">
    <source>
        <dbReference type="PROSITE" id="PS51779"/>
    </source>
</evidence>
<sequence>MTPPARPGTPVPRGARPAQPRPAQPRPGRAPGPRPPVPPTPAGGTEPADRTRPDAFPGSTSDTGPAGSPAAPGTPPPAAGPTVSATSDAVTTYTAGRRALGLPVRPVVVSGASAARFAERVAMRRRIARHKAYVAGAVVVLLGALAWLLLLSPVLALEASRVQVTGAGTVVDVADVQAVVDEVDGTPLPRLDTIGLRDRVLEVPGVRQAKVSRIWPHGLVVALVSREPVAAVPEEAPPATPAPGADLRDLPRGGFTLLDTEGFGVGWTAQAPEGLPVVSVPVGEGSERTLTAVLTILQALPPELAAEVSSIEAATQDTVRMGLRDGRSVVWGSAGDAALKIRVLQTLRGAAPDAGEYDVSAPTLPITR</sequence>